<reference evidence="1" key="1">
    <citation type="submission" date="2019-08" db="EMBL/GenBank/DDBJ databases">
        <authorList>
            <person name="Kucharzyk K."/>
            <person name="Murdoch R.W."/>
            <person name="Higgins S."/>
            <person name="Loffler F."/>
        </authorList>
    </citation>
    <scope>NUCLEOTIDE SEQUENCE</scope>
</reference>
<dbReference type="EMBL" id="VSSQ01013307">
    <property type="protein sequence ID" value="MPM51207.1"/>
    <property type="molecule type" value="Genomic_DNA"/>
</dbReference>
<evidence type="ECO:0000313" key="1">
    <source>
        <dbReference type="EMBL" id="MPM51207.1"/>
    </source>
</evidence>
<comment type="caution">
    <text evidence="1">The sequence shown here is derived from an EMBL/GenBank/DDBJ whole genome shotgun (WGS) entry which is preliminary data.</text>
</comment>
<protein>
    <submittedName>
        <fullName evidence="1">Uncharacterized protein</fullName>
    </submittedName>
</protein>
<gene>
    <name evidence="1" type="ORF">SDC9_97954</name>
</gene>
<name>A0A645ADV0_9ZZZZ</name>
<sequence length="37" mass="3772">MVFAEGTILGSAVIMPLTSVHISRTLASDAAANKEAV</sequence>
<dbReference type="AlphaFoldDB" id="A0A645ADV0"/>
<proteinExistence type="predicted"/>
<organism evidence="1">
    <name type="scientific">bioreactor metagenome</name>
    <dbReference type="NCBI Taxonomy" id="1076179"/>
    <lineage>
        <taxon>unclassified sequences</taxon>
        <taxon>metagenomes</taxon>
        <taxon>ecological metagenomes</taxon>
    </lineage>
</organism>
<accession>A0A645ADV0</accession>